<feature type="domain" description="DUF4988" evidence="2">
    <location>
        <begin position="24"/>
        <end position="154"/>
    </location>
</feature>
<dbReference type="InterPro" id="IPR024361">
    <property type="entry name" value="BACON"/>
</dbReference>
<dbReference type="AlphaFoldDB" id="A0A9D9HI04"/>
<accession>A0A9D9HI04</accession>
<dbReference type="Pfam" id="PF03382">
    <property type="entry name" value="DUF285"/>
    <property type="match status" value="2"/>
</dbReference>
<dbReference type="PANTHER" id="PTHR45661:SF3">
    <property type="entry name" value="IG-LIKE DOMAIN-CONTAINING PROTEIN"/>
    <property type="match status" value="1"/>
</dbReference>
<evidence type="ECO:0000259" key="1">
    <source>
        <dbReference type="Pfam" id="PF13004"/>
    </source>
</evidence>
<evidence type="ECO:0000259" key="2">
    <source>
        <dbReference type="Pfam" id="PF16378"/>
    </source>
</evidence>
<reference evidence="3" key="1">
    <citation type="submission" date="2020-10" db="EMBL/GenBank/DDBJ databases">
        <authorList>
            <person name="Gilroy R."/>
        </authorList>
    </citation>
    <scope>NUCLEOTIDE SEQUENCE</scope>
    <source>
        <strain evidence="3">B1-20833</strain>
    </source>
</reference>
<dbReference type="InterPro" id="IPR053139">
    <property type="entry name" value="Surface_bspA-like"/>
</dbReference>
<dbReference type="Proteomes" id="UP000823661">
    <property type="component" value="Unassembled WGS sequence"/>
</dbReference>
<proteinExistence type="predicted"/>
<name>A0A9D9HI04_9BACT</name>
<dbReference type="CDD" id="cd14948">
    <property type="entry name" value="BACON"/>
    <property type="match status" value="1"/>
</dbReference>
<evidence type="ECO:0000313" key="3">
    <source>
        <dbReference type="EMBL" id="MBO8452551.1"/>
    </source>
</evidence>
<dbReference type="InterPro" id="IPR032149">
    <property type="entry name" value="DUF4988"/>
</dbReference>
<dbReference type="PANTHER" id="PTHR45661">
    <property type="entry name" value="SURFACE ANTIGEN"/>
    <property type="match status" value="1"/>
</dbReference>
<reference evidence="3" key="2">
    <citation type="journal article" date="2021" name="PeerJ">
        <title>Extensive microbial diversity within the chicken gut microbiome revealed by metagenomics and culture.</title>
        <authorList>
            <person name="Gilroy R."/>
            <person name="Ravi A."/>
            <person name="Getino M."/>
            <person name="Pursley I."/>
            <person name="Horton D.L."/>
            <person name="Alikhan N.F."/>
            <person name="Baker D."/>
            <person name="Gharbi K."/>
            <person name="Hall N."/>
            <person name="Watson M."/>
            <person name="Adriaenssens E.M."/>
            <person name="Foster-Nyarko E."/>
            <person name="Jarju S."/>
            <person name="Secka A."/>
            <person name="Antonio M."/>
            <person name="Oren A."/>
            <person name="Chaudhuri R.R."/>
            <person name="La Ragione R."/>
            <person name="Hildebrand F."/>
            <person name="Pallen M.J."/>
        </authorList>
    </citation>
    <scope>NUCLEOTIDE SEQUENCE</scope>
    <source>
        <strain evidence="3">B1-20833</strain>
    </source>
</reference>
<dbReference type="InterPro" id="IPR005046">
    <property type="entry name" value="DUF285"/>
</dbReference>
<dbReference type="InterPro" id="IPR013783">
    <property type="entry name" value="Ig-like_fold"/>
</dbReference>
<dbReference type="Gene3D" id="2.60.40.10">
    <property type="entry name" value="Immunoglobulins"/>
    <property type="match status" value="2"/>
</dbReference>
<sequence>MKKIFTYCVMCLCLAACTFDETGLQEQIDELDVRLTAFQEQLNSLIDEFDDLVDLIEGNQFIANVQENEDGSHTLVLVTAAGVQSEIIIRNGTDGESGHSPQISVREVDGVMYWTIDGEFVLDTEGQRIPVTGEDGATPEFKIENGIWYVSYDGWATSLECGPAQTEADPSVFKDASLSEDGKYAYLTLVDGTVLTFEIYRQFGIVFDSAEKYVSSGSGVSVPFTITGADENTVMETICSSGWTAEVTMNEDWTGTLDIAAPAESSTGKVIVLVNDGGYKTLMRTLTFISGTLNISTSSVQVPASGGPVTVEVETDMEYEVSIPEDAQSWISVVETRSEMRTETLSLSVGTNETGLPRQAEIELVSGDAVIETVLVYQLVDYDKDIMVLTVQARELTGTAASYSRKVYIPLYGAVNVHVDWGDGSSEDVDKTVTSAATMVQHEYAAEGQYCVTVKGTAAQMKGTAVNKNAASAITGVIQWGMLGLTSLEDAFRYNTSITAVPMPEDGAFAGVTTVEGMFEGCTSLVSVPEGLLSSATALVDAAMLFSDCASLTEVPERLFASNPLINDVSSMFNGCLSITSVPAGLLAGLPEITKVSNMFKECTSLTTVSENFFAANTKIENMSGIFNLCSALKTVPAGLFRGLEAVTNISTMFKGCTALESVPAGLFDDQANVTSMNSLFSTCPALGNLPSDIFMNMTKVTSASYLYEGCTDMTEFPSIRQMTSLKTVPAMWKDCSAITSVPADYFPASVSGGISVAYMFQNCTALKSVPEGLFDDFSGVTTMNQMFENCTSLESLPAGIFDSMVKVTSANQVFNGCSAFTGESPYTLVDGEKVHLYERSTDNGFTVIKNHKDTFTGCEKMADYAFIPIDWGGISDGTSGLPVLALGLAQLSGSEYFKLDITIKGSDVKECRYVLGTKESIEKRVEELGDYEKVCNRYGTAFSTSVVDKINSADGYSASSGELEPGTEYMLVVMAENVHGKTIETAVASTAAVPEGEADYQRYIGTWTVTSTSSEVDAKPQTFTVEIEPFRVNESFRVSGWGITTMGDKDVAPFIMDYADGKVSVSTYDYYGMIGMYYVYLRYRFQQNGEPYIWVTEDALCTGTYGSDGTVTLEMGKFTLPTDGKEYQVTGMDYVLYSGGSYYESLDLFKPGYTVSDYGIGPYTLTRSSQPQNAVRRSAAVGNGEFCPVLIEPKEHAAPSVKKGAFRVSR</sequence>
<dbReference type="InterPro" id="IPR032675">
    <property type="entry name" value="LRR_dom_sf"/>
</dbReference>
<organism evidence="3 4">
    <name type="scientific">Candidatus Cryptobacteroides intestinavium</name>
    <dbReference type="NCBI Taxonomy" id="2840766"/>
    <lineage>
        <taxon>Bacteria</taxon>
        <taxon>Pseudomonadati</taxon>
        <taxon>Bacteroidota</taxon>
        <taxon>Bacteroidia</taxon>
        <taxon>Bacteroidales</taxon>
        <taxon>Candidatus Cryptobacteroides</taxon>
    </lineage>
</organism>
<protein>
    <submittedName>
        <fullName evidence="3">BspA family leucine-rich repeat surface protein</fullName>
    </submittedName>
</protein>
<dbReference type="Gene3D" id="3.80.10.10">
    <property type="entry name" value="Ribonuclease Inhibitor"/>
    <property type="match status" value="2"/>
</dbReference>
<comment type="caution">
    <text evidence="3">The sequence shown here is derived from an EMBL/GenBank/DDBJ whole genome shotgun (WGS) entry which is preliminary data.</text>
</comment>
<dbReference type="EMBL" id="JADIMI010000066">
    <property type="protein sequence ID" value="MBO8452551.1"/>
    <property type="molecule type" value="Genomic_DNA"/>
</dbReference>
<evidence type="ECO:0000313" key="4">
    <source>
        <dbReference type="Proteomes" id="UP000823661"/>
    </source>
</evidence>
<feature type="domain" description="BACON" evidence="1">
    <location>
        <begin position="325"/>
        <end position="378"/>
    </location>
</feature>
<dbReference type="Pfam" id="PF13004">
    <property type="entry name" value="BACON"/>
    <property type="match status" value="1"/>
</dbReference>
<dbReference type="Pfam" id="PF16378">
    <property type="entry name" value="DUF4988"/>
    <property type="match status" value="1"/>
</dbReference>
<gene>
    <name evidence="3" type="ORF">IAC06_06680</name>
</gene>